<dbReference type="InterPro" id="IPR001811">
    <property type="entry name" value="Chemokine_IL8-like_dom"/>
</dbReference>
<comment type="caution">
    <text evidence="5">The sequence shown here is derived from an EMBL/GenBank/DDBJ whole genome shotgun (WGS) entry which is preliminary data.</text>
</comment>
<protein>
    <recommendedName>
        <fullName evidence="4">Chemokine interleukin-8-like domain-containing protein</fullName>
    </recommendedName>
</protein>
<dbReference type="STRING" id="33528.ENSGAFP00000005312"/>
<name>A0A315USQ5_GAMAF</name>
<keyword evidence="6" id="KW-1185">Reference proteome</keyword>
<dbReference type="CDD" id="cd00272">
    <property type="entry name" value="Chemokine_CC"/>
    <property type="match status" value="1"/>
</dbReference>
<feature type="signal peptide" evidence="3">
    <location>
        <begin position="1"/>
        <end position="22"/>
    </location>
</feature>
<keyword evidence="2" id="KW-0202">Cytokine</keyword>
<evidence type="ECO:0000256" key="2">
    <source>
        <dbReference type="ARBA" id="ARBA00022514"/>
    </source>
</evidence>
<keyword evidence="3" id="KW-0732">Signal</keyword>
<evidence type="ECO:0000259" key="4">
    <source>
        <dbReference type="SMART" id="SM00199"/>
    </source>
</evidence>
<proteinExistence type="inferred from homology"/>
<dbReference type="SUPFAM" id="SSF54117">
    <property type="entry name" value="Interleukin 8-like chemokines"/>
    <property type="match status" value="1"/>
</dbReference>
<dbReference type="PANTHER" id="PTHR12015:SF108">
    <property type="entry name" value="C-C MOTIF CHEMOKINE 20"/>
    <property type="match status" value="1"/>
</dbReference>
<dbReference type="FunFam" id="2.40.50.40:FF:000002">
    <property type="entry name" value="C-C motif chemokine"/>
    <property type="match status" value="1"/>
</dbReference>
<gene>
    <name evidence="5" type="ORF">CCH79_00014539</name>
</gene>
<feature type="chain" id="PRO_5016408279" description="Chemokine interleukin-8-like domain-containing protein" evidence="3">
    <location>
        <begin position="23"/>
        <end position="253"/>
    </location>
</feature>
<accession>A0A315USQ5</accession>
<dbReference type="InterPro" id="IPR039809">
    <property type="entry name" value="Chemokine_b/g/d"/>
</dbReference>
<evidence type="ECO:0000313" key="5">
    <source>
        <dbReference type="EMBL" id="PWA14796.1"/>
    </source>
</evidence>
<reference evidence="5 6" key="1">
    <citation type="journal article" date="2018" name="G3 (Bethesda)">
        <title>A High-Quality Reference Genome for the Invasive Mosquitofish Gambusia affinis Using a Chicago Library.</title>
        <authorList>
            <person name="Hoffberg S.L."/>
            <person name="Troendle N.J."/>
            <person name="Glenn T.C."/>
            <person name="Mahmud O."/>
            <person name="Louha S."/>
            <person name="Chalopin D."/>
            <person name="Bennetzen J.L."/>
            <person name="Mauricio R."/>
        </authorList>
    </citation>
    <scope>NUCLEOTIDE SEQUENCE [LARGE SCALE GENOMIC DNA]</scope>
    <source>
        <strain evidence="5">NE01/NJP1002.9</strain>
        <tissue evidence="5">Muscle</tissue>
    </source>
</reference>
<dbReference type="EMBL" id="NHOQ01002757">
    <property type="protein sequence ID" value="PWA14796.1"/>
    <property type="molecule type" value="Genomic_DNA"/>
</dbReference>
<dbReference type="AlphaFoldDB" id="A0A315USQ5"/>
<dbReference type="GO" id="GO:0008009">
    <property type="term" value="F:chemokine activity"/>
    <property type="evidence" value="ECO:0007669"/>
    <property type="project" value="InterPro"/>
</dbReference>
<dbReference type="Pfam" id="PF00048">
    <property type="entry name" value="IL8"/>
    <property type="match status" value="1"/>
</dbReference>
<evidence type="ECO:0000313" key="6">
    <source>
        <dbReference type="Proteomes" id="UP000250572"/>
    </source>
</evidence>
<sequence>MKAANILLLCMLGAALLSTVLCHSGNMPADCCFSFVKQRMDKNLMSSYHKTDHRCSLSGIILTTKRGRSICVDPEQPWVNTIIDFLNKKSQILESPPTPDSPARRSLVDAKGARIAVARNYESDRHTFASGIFRRTNWNKLDNVQRSYGEKCLWRSAGLTMPLCQLCSKNCKSCTVCGKKPCKGTGQALPLLLVMMQRFPTAKPLRCSLQSLTGCESFILTHAGIRQHRLNPADRTVLKKHHGEHRRLGKDSS</sequence>
<evidence type="ECO:0000256" key="1">
    <source>
        <dbReference type="ARBA" id="ARBA00010868"/>
    </source>
</evidence>
<comment type="similarity">
    <text evidence="1">Belongs to the intercrine beta (chemokine CC) family.</text>
</comment>
<feature type="domain" description="Chemokine interleukin-8-like" evidence="4">
    <location>
        <begin position="28"/>
        <end position="86"/>
    </location>
</feature>
<dbReference type="GO" id="GO:0005615">
    <property type="term" value="C:extracellular space"/>
    <property type="evidence" value="ECO:0007669"/>
    <property type="project" value="UniProtKB-KW"/>
</dbReference>
<organism evidence="5 6">
    <name type="scientific">Gambusia affinis</name>
    <name type="common">Western mosquitofish</name>
    <name type="synonym">Heterandria affinis</name>
    <dbReference type="NCBI Taxonomy" id="33528"/>
    <lineage>
        <taxon>Eukaryota</taxon>
        <taxon>Metazoa</taxon>
        <taxon>Chordata</taxon>
        <taxon>Craniata</taxon>
        <taxon>Vertebrata</taxon>
        <taxon>Euteleostomi</taxon>
        <taxon>Actinopterygii</taxon>
        <taxon>Neopterygii</taxon>
        <taxon>Teleostei</taxon>
        <taxon>Neoteleostei</taxon>
        <taxon>Acanthomorphata</taxon>
        <taxon>Ovalentaria</taxon>
        <taxon>Atherinomorphae</taxon>
        <taxon>Cyprinodontiformes</taxon>
        <taxon>Poeciliidae</taxon>
        <taxon>Poeciliinae</taxon>
        <taxon>Gambusia</taxon>
    </lineage>
</organism>
<dbReference type="Gene3D" id="2.40.50.40">
    <property type="match status" value="1"/>
</dbReference>
<dbReference type="Proteomes" id="UP000250572">
    <property type="component" value="Unassembled WGS sequence"/>
</dbReference>
<evidence type="ECO:0000256" key="3">
    <source>
        <dbReference type="SAM" id="SignalP"/>
    </source>
</evidence>
<dbReference type="SMART" id="SM00199">
    <property type="entry name" value="SCY"/>
    <property type="match status" value="1"/>
</dbReference>
<dbReference type="PANTHER" id="PTHR12015">
    <property type="entry name" value="SMALL INDUCIBLE CYTOKINE A"/>
    <property type="match status" value="1"/>
</dbReference>
<dbReference type="InterPro" id="IPR036048">
    <property type="entry name" value="Interleukin_8-like_sf"/>
</dbReference>
<dbReference type="GO" id="GO:0006955">
    <property type="term" value="P:immune response"/>
    <property type="evidence" value="ECO:0007669"/>
    <property type="project" value="InterPro"/>
</dbReference>